<dbReference type="RefSeq" id="WP_005559135.1">
    <property type="nucleotide sequence ID" value="NZ_AOIB01000036.1"/>
</dbReference>
<dbReference type="InterPro" id="IPR013324">
    <property type="entry name" value="RNA_pol_sigma_r3/r4-like"/>
</dbReference>
<comment type="caution">
    <text evidence="5">The sequence shown here is derived from an EMBL/GenBank/DDBJ whole genome shotgun (WGS) entry which is preliminary data.</text>
</comment>
<evidence type="ECO:0000256" key="2">
    <source>
        <dbReference type="ARBA" id="ARBA00023163"/>
    </source>
</evidence>
<dbReference type="OrthoDB" id="51502at2157"/>
<dbReference type="Proteomes" id="UP000011688">
    <property type="component" value="Unassembled WGS sequence"/>
</dbReference>
<dbReference type="CDD" id="cd06171">
    <property type="entry name" value="Sigma70_r4"/>
    <property type="match status" value="1"/>
</dbReference>
<dbReference type="AlphaFoldDB" id="L9WZV8"/>
<proteinExistence type="predicted"/>
<dbReference type="EMBL" id="AOIB01000036">
    <property type="protein sequence ID" value="ELY54731.1"/>
    <property type="molecule type" value="Genomic_DNA"/>
</dbReference>
<keyword evidence="2" id="KW-0804">Transcription</keyword>
<reference evidence="5 6" key="1">
    <citation type="journal article" date="2014" name="PLoS Genet.">
        <title>Phylogenetically driven sequencing of extremely halophilic archaea reveals strategies for static and dynamic osmo-response.</title>
        <authorList>
            <person name="Becker E.A."/>
            <person name="Seitzer P.M."/>
            <person name="Tritt A."/>
            <person name="Larsen D."/>
            <person name="Krusor M."/>
            <person name="Yao A.I."/>
            <person name="Wu D."/>
            <person name="Madern D."/>
            <person name="Eisen J.A."/>
            <person name="Darling A.E."/>
            <person name="Facciotti M.T."/>
        </authorList>
    </citation>
    <scope>NUCLEOTIDE SEQUENCE [LARGE SCALE GENOMIC DNA]</scope>
    <source>
        <strain evidence="5 6">DSM 10524</strain>
    </source>
</reference>
<sequence length="231" mass="25303">MSLDLAADPDGVAVRTQANGGVLAQLTLSHPELVLRPTLRRAPEISLEPEYWTDAGGDRTLLFVTALGTEFGAFETALGTDPTVADPVLVDRAPECRSYRLELTERAITLVEATAAVGGRLRGCSSCREGWQFRLRFPDRNALVAFNDRCRELDVSVTVDHLRPADTEGGGPVSLTEKQRELLTVAYEEGYFDVPRRISQDELADRLEVSKSAISQRLRRAIAQLCGSAFA</sequence>
<dbReference type="InterPro" id="IPR007050">
    <property type="entry name" value="HTH_bacterioopsin"/>
</dbReference>
<organism evidence="5 6">
    <name type="scientific">Natronococcus amylolyticus DSM 10524</name>
    <dbReference type="NCBI Taxonomy" id="1227497"/>
    <lineage>
        <taxon>Archaea</taxon>
        <taxon>Methanobacteriati</taxon>
        <taxon>Methanobacteriota</taxon>
        <taxon>Stenosarchaea group</taxon>
        <taxon>Halobacteria</taxon>
        <taxon>Halobacteriales</taxon>
        <taxon>Natrialbaceae</taxon>
        <taxon>Natronococcus</taxon>
    </lineage>
</organism>
<dbReference type="Pfam" id="PF04967">
    <property type="entry name" value="HTH_10"/>
    <property type="match status" value="1"/>
</dbReference>
<feature type="domain" description="Bacterioopsin transcriptional activator GAF and HTH associated" evidence="4">
    <location>
        <begin position="38"/>
        <end position="159"/>
    </location>
</feature>
<name>L9WZV8_9EURY</name>
<keyword evidence="1" id="KW-0805">Transcription regulation</keyword>
<dbReference type="InterPro" id="IPR036388">
    <property type="entry name" value="WH-like_DNA-bd_sf"/>
</dbReference>
<dbReference type="InterPro" id="IPR031803">
    <property type="entry name" value="BAT_GAF/HTH-assoc"/>
</dbReference>
<keyword evidence="6" id="KW-1185">Reference proteome</keyword>
<evidence type="ECO:0000259" key="3">
    <source>
        <dbReference type="Pfam" id="PF04967"/>
    </source>
</evidence>
<dbReference type="PANTHER" id="PTHR34236">
    <property type="entry name" value="DIMETHYL SULFOXIDE REDUCTASE TRANSCRIPTIONAL ACTIVATOR"/>
    <property type="match status" value="1"/>
</dbReference>
<dbReference type="Pfam" id="PF15915">
    <property type="entry name" value="BAT"/>
    <property type="match status" value="1"/>
</dbReference>
<dbReference type="PANTHER" id="PTHR34236:SF1">
    <property type="entry name" value="DIMETHYL SULFOXIDE REDUCTASE TRANSCRIPTIONAL ACTIVATOR"/>
    <property type="match status" value="1"/>
</dbReference>
<evidence type="ECO:0000259" key="4">
    <source>
        <dbReference type="Pfam" id="PF15915"/>
    </source>
</evidence>
<evidence type="ECO:0000313" key="5">
    <source>
        <dbReference type="EMBL" id="ELY54731.1"/>
    </source>
</evidence>
<evidence type="ECO:0000256" key="1">
    <source>
        <dbReference type="ARBA" id="ARBA00023015"/>
    </source>
</evidence>
<accession>L9WZV8</accession>
<dbReference type="SUPFAM" id="SSF88659">
    <property type="entry name" value="Sigma3 and sigma4 domains of RNA polymerase sigma factors"/>
    <property type="match status" value="1"/>
</dbReference>
<dbReference type="PATRIC" id="fig|1227497.3.peg.3898"/>
<evidence type="ECO:0000313" key="6">
    <source>
        <dbReference type="Proteomes" id="UP000011688"/>
    </source>
</evidence>
<dbReference type="STRING" id="1227497.C491_19064"/>
<dbReference type="eggNOG" id="arCOG02280">
    <property type="taxonomic scope" value="Archaea"/>
</dbReference>
<protein>
    <submittedName>
        <fullName evidence="5">Bacterio-opsin activator HTH domain-containing protein</fullName>
    </submittedName>
</protein>
<feature type="domain" description="HTH bat-type" evidence="3">
    <location>
        <begin position="175"/>
        <end position="225"/>
    </location>
</feature>
<gene>
    <name evidence="5" type="ORF">C491_19064</name>
</gene>
<dbReference type="Gene3D" id="1.10.10.10">
    <property type="entry name" value="Winged helix-like DNA-binding domain superfamily/Winged helix DNA-binding domain"/>
    <property type="match status" value="1"/>
</dbReference>